<proteinExistence type="predicted"/>
<name>A0A8K0WW32_9HYPO</name>
<organism evidence="1 2">
    <name type="scientific">Stachybotrys elegans</name>
    <dbReference type="NCBI Taxonomy" id="80388"/>
    <lineage>
        <taxon>Eukaryota</taxon>
        <taxon>Fungi</taxon>
        <taxon>Dikarya</taxon>
        <taxon>Ascomycota</taxon>
        <taxon>Pezizomycotina</taxon>
        <taxon>Sordariomycetes</taxon>
        <taxon>Hypocreomycetidae</taxon>
        <taxon>Hypocreales</taxon>
        <taxon>Stachybotryaceae</taxon>
        <taxon>Stachybotrys</taxon>
    </lineage>
</organism>
<gene>
    <name evidence="1" type="ORF">B0I35DRAFT_472536</name>
</gene>
<keyword evidence="2" id="KW-1185">Reference proteome</keyword>
<sequence>MQRIFGALPRPYKLQLLMTASSATSKGIPRFDTTYSGFLVPHHEAIRSACQHIYREKLPPSASLLHALRDISLWALIFGKLNEDGATVYPWVDDVLRADDWAQEEDGEQTGLLGVASDRGEEGAFCGLVVGLVPWNRVVETDFAIFGSEAPKPYTLPRHEEEIQNPRKRVVHTEFPSFESWHARLPQSRRLIPKSAVQIAFSRLSN</sequence>
<evidence type="ECO:0000313" key="2">
    <source>
        <dbReference type="Proteomes" id="UP000813444"/>
    </source>
</evidence>
<accession>A0A8K0WW32</accession>
<reference evidence="1" key="1">
    <citation type="journal article" date="2021" name="Nat. Commun.">
        <title>Genetic determinants of endophytism in the Arabidopsis root mycobiome.</title>
        <authorList>
            <person name="Mesny F."/>
            <person name="Miyauchi S."/>
            <person name="Thiergart T."/>
            <person name="Pickel B."/>
            <person name="Atanasova L."/>
            <person name="Karlsson M."/>
            <person name="Huettel B."/>
            <person name="Barry K.W."/>
            <person name="Haridas S."/>
            <person name="Chen C."/>
            <person name="Bauer D."/>
            <person name="Andreopoulos W."/>
            <person name="Pangilinan J."/>
            <person name="LaButti K."/>
            <person name="Riley R."/>
            <person name="Lipzen A."/>
            <person name="Clum A."/>
            <person name="Drula E."/>
            <person name="Henrissat B."/>
            <person name="Kohler A."/>
            <person name="Grigoriev I.V."/>
            <person name="Martin F.M."/>
            <person name="Hacquard S."/>
        </authorList>
    </citation>
    <scope>NUCLEOTIDE SEQUENCE</scope>
    <source>
        <strain evidence="1">MPI-CAGE-CH-0235</strain>
    </source>
</reference>
<dbReference type="Proteomes" id="UP000813444">
    <property type="component" value="Unassembled WGS sequence"/>
</dbReference>
<dbReference type="AlphaFoldDB" id="A0A8K0WW32"/>
<evidence type="ECO:0000313" key="1">
    <source>
        <dbReference type="EMBL" id="KAH7327765.1"/>
    </source>
</evidence>
<comment type="caution">
    <text evidence="1">The sequence shown here is derived from an EMBL/GenBank/DDBJ whole genome shotgun (WGS) entry which is preliminary data.</text>
</comment>
<dbReference type="EMBL" id="JAGPNK010000001">
    <property type="protein sequence ID" value="KAH7327765.1"/>
    <property type="molecule type" value="Genomic_DNA"/>
</dbReference>
<protein>
    <submittedName>
        <fullName evidence="1">Uncharacterized protein</fullName>
    </submittedName>
</protein>